<reference evidence="1" key="1">
    <citation type="submission" date="2021-06" db="EMBL/GenBank/DDBJ databases">
        <authorList>
            <person name="Kallberg Y."/>
            <person name="Tangrot J."/>
            <person name="Rosling A."/>
        </authorList>
    </citation>
    <scope>NUCLEOTIDE SEQUENCE</scope>
    <source>
        <strain evidence="1">CL356</strain>
    </source>
</reference>
<comment type="caution">
    <text evidence="1">The sequence shown here is derived from an EMBL/GenBank/DDBJ whole genome shotgun (WGS) entry which is preliminary data.</text>
</comment>
<organism evidence="1 2">
    <name type="scientific">Acaulospora colombiana</name>
    <dbReference type="NCBI Taxonomy" id="27376"/>
    <lineage>
        <taxon>Eukaryota</taxon>
        <taxon>Fungi</taxon>
        <taxon>Fungi incertae sedis</taxon>
        <taxon>Mucoromycota</taxon>
        <taxon>Glomeromycotina</taxon>
        <taxon>Glomeromycetes</taxon>
        <taxon>Diversisporales</taxon>
        <taxon>Acaulosporaceae</taxon>
        <taxon>Acaulospora</taxon>
    </lineage>
</organism>
<protein>
    <submittedName>
        <fullName evidence="1">17383_t:CDS:1</fullName>
    </submittedName>
</protein>
<proteinExistence type="predicted"/>
<dbReference type="EMBL" id="CAJVPT010006415">
    <property type="protein sequence ID" value="CAG8530601.1"/>
    <property type="molecule type" value="Genomic_DNA"/>
</dbReference>
<sequence>MFGWNKSSEESRDSGTKPFNLEDLGINIYGDVFELPPEAEDLNEEDLNDPTLLVSAVPVIDIDALGALGAPNDDDDVEVELDEEDMKDPTLLSELRELGYQSDGENDGAAVKHEESTPVTNTRKQQLKSKMEGRDQPVSVVTDNDKGDSQQKGDTSKIGQSDSAVVNYDVKGVSHSPVQPQSNTMIIDHSASVAADNNKGVSRSQAQSNHDTRTIDLPLDVMLLEENVEMLAKYIQQEKLKAVTKNRAGDKAGAVESMRAYKQLEAKRDQILKNESSTSSEISQNNIQLKPSSTSKPATENAALSQETDSSKNSELILSIKQRLDQYMAAVNMLKNTNYQRAKEYMNTAKNLQAMMQSLLSGGQLPEGWVLPREPDMTEKAQSPAPSTSKKKVTANVTPTQTPKQKVLTAIDTTKLQLLNDDEKPLTMMSREDQYARLLAQLESQISLCTTISAYYLKSGDKSQASFFYKYKKSFTADLESLTSYQKHGKDVPPFRYMEVTYNVENAFFDLSANDLEVCIERAWNMGNKEVNGKDVEAYVNFDIGWPPEGSPGAGSGKGDTSVAKRGMDPEFNWKKTLNIERNKAFQRHIDRKKALFEVFHYRGFFRKAISLGKAQVKLDPLISKSEIHEVVELVDNNRKPTGGKLEIRLRMRTPLLRADVITKTERWLIIDNFNTNHPSQLTSRPAASTSVKTPSNTDPTSTSLKTPVNPGTSEPSIPAVQKTSANELSEEPSQASTSVTQKPSTSRTPATLTKNAQSTETEQSELEQAEEQLNDVDLIVSTKLLQQESEMIDAEIATLQAQQKPVSDDLTDRKSAIQIKMTMMEMQVQTGQLTIDKYMEQVRASTANYKKLALVFKKAGKLEVAKKALVRSKTMEGELKEMEEAMAGGAMNNE</sequence>
<name>A0ACA9LH40_9GLOM</name>
<evidence type="ECO:0000313" key="2">
    <source>
        <dbReference type="Proteomes" id="UP000789525"/>
    </source>
</evidence>
<evidence type="ECO:0000313" key="1">
    <source>
        <dbReference type="EMBL" id="CAG8530601.1"/>
    </source>
</evidence>
<gene>
    <name evidence="1" type="ORF">ACOLOM_LOCUS4056</name>
</gene>
<accession>A0ACA9LH40</accession>
<keyword evidence="2" id="KW-1185">Reference proteome</keyword>
<dbReference type="Proteomes" id="UP000789525">
    <property type="component" value="Unassembled WGS sequence"/>
</dbReference>